<comment type="similarity">
    <text evidence="5">Belongs to the EutC family.</text>
</comment>
<keyword evidence="2 5" id="KW-0456">Lyase</keyword>
<gene>
    <name evidence="5" type="primary">eutC</name>
    <name evidence="6" type="ORF">CGZ90_20135</name>
</gene>
<comment type="cofactor">
    <cofactor evidence="5">
        <name>adenosylcob(III)alamin</name>
        <dbReference type="ChEBI" id="CHEBI:18408"/>
    </cofactor>
    <text evidence="5">Binds between the large and small subunits.</text>
</comment>
<evidence type="ECO:0000313" key="6">
    <source>
        <dbReference type="EMBL" id="OYD55960.1"/>
    </source>
</evidence>
<comment type="caution">
    <text evidence="6">The sequence shown here is derived from an EMBL/GenBank/DDBJ whole genome shotgun (WGS) entry which is preliminary data.</text>
</comment>
<organism evidence="6 7">
    <name type="scientific">Fictibacillus aquaticus</name>
    <dbReference type="NCBI Taxonomy" id="2021314"/>
    <lineage>
        <taxon>Bacteria</taxon>
        <taxon>Bacillati</taxon>
        <taxon>Bacillota</taxon>
        <taxon>Bacilli</taxon>
        <taxon>Bacillales</taxon>
        <taxon>Fictibacillaceae</taxon>
        <taxon>Fictibacillus</taxon>
    </lineage>
</organism>
<dbReference type="PANTHER" id="PTHR39330">
    <property type="entry name" value="ETHANOLAMINE AMMONIA-LYASE LIGHT CHAIN"/>
    <property type="match status" value="1"/>
</dbReference>
<dbReference type="GO" id="GO:0031419">
    <property type="term" value="F:cobalamin binding"/>
    <property type="evidence" value="ECO:0007669"/>
    <property type="project" value="UniProtKB-UniRule"/>
</dbReference>
<dbReference type="GO" id="GO:0046336">
    <property type="term" value="P:ethanolamine catabolic process"/>
    <property type="evidence" value="ECO:0007669"/>
    <property type="project" value="UniProtKB-UniRule"/>
</dbReference>
<dbReference type="InterPro" id="IPR042251">
    <property type="entry name" value="EutC_C"/>
</dbReference>
<dbReference type="EMBL" id="NOII01000091">
    <property type="protein sequence ID" value="OYD55960.1"/>
    <property type="molecule type" value="Genomic_DNA"/>
</dbReference>
<dbReference type="Gene3D" id="3.40.50.11240">
    <property type="entry name" value="Ethanolamine ammonia-lyase light chain (EutC)"/>
    <property type="match status" value="1"/>
</dbReference>
<evidence type="ECO:0000256" key="2">
    <source>
        <dbReference type="ARBA" id="ARBA00023239"/>
    </source>
</evidence>
<comment type="subcellular location">
    <subcellularLocation>
        <location evidence="5">Bacterial microcompartment</location>
    </subcellularLocation>
</comment>
<dbReference type="EC" id="4.3.1.7" evidence="5"/>
<keyword evidence="7" id="KW-1185">Reference proteome</keyword>
<evidence type="ECO:0000256" key="4">
    <source>
        <dbReference type="ARBA" id="ARBA00024446"/>
    </source>
</evidence>
<keyword evidence="1 5" id="KW-0846">Cobalamin</keyword>
<protein>
    <recommendedName>
        <fullName evidence="5">Ethanolamine ammonia-lyase small subunit</fullName>
        <shortName evidence="5">EAL small subunit</shortName>
        <ecNumber evidence="5">4.3.1.7</ecNumber>
    </recommendedName>
</protein>
<evidence type="ECO:0000256" key="3">
    <source>
        <dbReference type="ARBA" id="ARBA00023285"/>
    </source>
</evidence>
<keyword evidence="3 5" id="KW-0170">Cobalt</keyword>
<dbReference type="GO" id="GO:0006520">
    <property type="term" value="P:amino acid metabolic process"/>
    <property type="evidence" value="ECO:0007669"/>
    <property type="project" value="InterPro"/>
</dbReference>
<dbReference type="NCBIfam" id="NF003971">
    <property type="entry name" value="PRK05465.1"/>
    <property type="match status" value="1"/>
</dbReference>
<sequence length="284" mass="31264">MNKNQIEDIVSKVLANLGNTQSPKQPTQREDDAFHFSKEDVIGVENPKNKQTIAHARSITPARIGIGHTGTRMLTSHYLNFRIDHAAAQDAVLKDVDEEILKQLGLPILQTKAEDMQTYLMNLDSGRRLNEESETWLKKNGEKGKQVQVIVCDGLSSTAVEENIADLLPAINQGLSLKGITFAKPLFVKNARVWVQDHVAQIVNCDVIISLIGERPGLASAKSISAYMIYKPNEKTVEADRTVISNIHEGGLSPVEAGAHLSDIIADMLKYQASGVHLAKQRNQ</sequence>
<keyword evidence="4 5" id="KW-1283">Bacterial microcompartment</keyword>
<evidence type="ECO:0000256" key="1">
    <source>
        <dbReference type="ARBA" id="ARBA00022628"/>
    </source>
</evidence>
<evidence type="ECO:0000256" key="5">
    <source>
        <dbReference type="HAMAP-Rule" id="MF_00601"/>
    </source>
</evidence>
<reference evidence="6 7" key="1">
    <citation type="submission" date="2017-07" db="EMBL/GenBank/DDBJ databases">
        <title>Fictibacillus sp. nov. GDSW-R2A3 Genome sequencing and assembly.</title>
        <authorList>
            <person name="Mayilraj S."/>
        </authorList>
    </citation>
    <scope>NUCLEOTIDE SEQUENCE [LARGE SCALE GENOMIC DNA]</scope>
    <source>
        <strain evidence="6 7">GDSW-R2A3</strain>
    </source>
</reference>
<dbReference type="GO" id="GO:0031471">
    <property type="term" value="C:ethanolamine degradation polyhedral organelle"/>
    <property type="evidence" value="ECO:0007669"/>
    <property type="project" value="UniProtKB-UniRule"/>
</dbReference>
<dbReference type="InterPro" id="IPR042255">
    <property type="entry name" value="EutC_N"/>
</dbReference>
<dbReference type="Proteomes" id="UP000215059">
    <property type="component" value="Unassembled WGS sequence"/>
</dbReference>
<comment type="pathway">
    <text evidence="5">Amine and polyamine degradation; ethanolamine degradation.</text>
</comment>
<accession>A0A235F3V9</accession>
<dbReference type="OrthoDB" id="114248at2"/>
<dbReference type="InterPro" id="IPR009246">
    <property type="entry name" value="EutC"/>
</dbReference>
<dbReference type="GO" id="GO:0009350">
    <property type="term" value="C:ethanolamine ammonia-lyase complex"/>
    <property type="evidence" value="ECO:0007669"/>
    <property type="project" value="UniProtKB-UniRule"/>
</dbReference>
<dbReference type="Gene3D" id="1.10.30.40">
    <property type="entry name" value="Ethanolamine ammonia-lyase light chain (EutC), N-terminal domain"/>
    <property type="match status" value="1"/>
</dbReference>
<comment type="function">
    <text evidence="5">Catalyzes the deamination of various vicinal amino-alcohols to oxo compounds. Allows this organism to utilize ethanolamine as the sole source of nitrogen and carbon in the presence of external vitamin B12.</text>
</comment>
<name>A0A235F3V9_9BACL</name>
<evidence type="ECO:0000313" key="7">
    <source>
        <dbReference type="Proteomes" id="UP000215059"/>
    </source>
</evidence>
<dbReference type="GO" id="GO:0008851">
    <property type="term" value="F:ethanolamine ammonia-lyase activity"/>
    <property type="evidence" value="ECO:0007669"/>
    <property type="project" value="UniProtKB-UniRule"/>
</dbReference>
<dbReference type="PIRSF" id="PIRSF018982">
    <property type="entry name" value="EutC"/>
    <property type="match status" value="1"/>
</dbReference>
<dbReference type="AlphaFoldDB" id="A0A235F3V9"/>
<dbReference type="UniPathway" id="UPA00560"/>
<comment type="subunit">
    <text evidence="5">The basic unit is a heterodimer which dimerizes to form tetramers. The heterotetramers trimerize; 6 large subunits form a core ring with 6 small subunits projecting outwards.</text>
</comment>
<feature type="binding site" evidence="5">
    <location>
        <position position="193"/>
    </location>
    <ligand>
        <name>adenosylcob(III)alamin</name>
        <dbReference type="ChEBI" id="CHEBI:18408"/>
    </ligand>
</feature>
<dbReference type="Pfam" id="PF05985">
    <property type="entry name" value="EutC"/>
    <property type="match status" value="1"/>
</dbReference>
<feature type="binding site" evidence="5">
    <location>
        <position position="214"/>
    </location>
    <ligand>
        <name>adenosylcob(III)alamin</name>
        <dbReference type="ChEBI" id="CHEBI:18408"/>
    </ligand>
</feature>
<proteinExistence type="inferred from homology"/>
<comment type="catalytic activity">
    <reaction evidence="5">
        <text>ethanolamine = acetaldehyde + NH4(+)</text>
        <dbReference type="Rhea" id="RHEA:15313"/>
        <dbReference type="ChEBI" id="CHEBI:15343"/>
        <dbReference type="ChEBI" id="CHEBI:28938"/>
        <dbReference type="ChEBI" id="CHEBI:57603"/>
        <dbReference type="EC" id="4.3.1.7"/>
    </reaction>
</comment>
<dbReference type="PANTHER" id="PTHR39330:SF1">
    <property type="entry name" value="ETHANOLAMINE AMMONIA-LYASE SMALL SUBUNIT"/>
    <property type="match status" value="1"/>
</dbReference>
<dbReference type="HAMAP" id="MF_00601">
    <property type="entry name" value="EutC"/>
    <property type="match status" value="1"/>
</dbReference>
<dbReference type="RefSeq" id="WP_094254251.1">
    <property type="nucleotide sequence ID" value="NZ_JBHLXL010000001.1"/>
</dbReference>